<dbReference type="AlphaFoldDB" id="A0A4Y7T6Q1"/>
<dbReference type="EMBL" id="QPFP01000028">
    <property type="protein sequence ID" value="TEB29239.1"/>
    <property type="molecule type" value="Genomic_DNA"/>
</dbReference>
<protein>
    <submittedName>
        <fullName evidence="1">Uncharacterized protein</fullName>
    </submittedName>
</protein>
<gene>
    <name evidence="1" type="ORF">FA13DRAFT_1711229</name>
</gene>
<keyword evidence="2" id="KW-1185">Reference proteome</keyword>
<accession>A0A4Y7T6Q1</accession>
<sequence>MPVLSTLAPAPLASLTASRPAMSSQAPGDATAGPALPTEIFRQIFCIAQASDQDGVDTYLHHFKTALAVSHFSQHWNTVALGQPELWASVSISRGNLDLKLSQVATVDNLSGIDSEFEFWKRLFRPGTNAGKYSTFRRFKLIYVWGGYDEVHSVLKALARCNELTSLARPNPLPIEYLKAMVSPRGEDTNPTPGSLDAVEPFSISRLRSRGIRFFEYPQWAMERIVLEDVEIDTKHIRILVAETGVRSLTLRRVTIPIWVDIDSAHPSAFSLWIRHRDMDSRLDHLELNALVKHPHCTRNLEAHGETAFTLFYEDVFIPDVLRQLKTLKLVNLCRVAWESFLLALHPSGGHGDLVFEAAETLEFHYMRGEEVEEAMQLRIPTSFPQLRMFNPLPIGDVQLQSPSS</sequence>
<organism evidence="1 2">
    <name type="scientific">Coprinellus micaceus</name>
    <name type="common">Glistening ink-cap mushroom</name>
    <name type="synonym">Coprinus micaceus</name>
    <dbReference type="NCBI Taxonomy" id="71717"/>
    <lineage>
        <taxon>Eukaryota</taxon>
        <taxon>Fungi</taxon>
        <taxon>Dikarya</taxon>
        <taxon>Basidiomycota</taxon>
        <taxon>Agaricomycotina</taxon>
        <taxon>Agaricomycetes</taxon>
        <taxon>Agaricomycetidae</taxon>
        <taxon>Agaricales</taxon>
        <taxon>Agaricineae</taxon>
        <taxon>Psathyrellaceae</taxon>
        <taxon>Coprinellus</taxon>
    </lineage>
</organism>
<comment type="caution">
    <text evidence="1">The sequence shown here is derived from an EMBL/GenBank/DDBJ whole genome shotgun (WGS) entry which is preliminary data.</text>
</comment>
<evidence type="ECO:0000313" key="2">
    <source>
        <dbReference type="Proteomes" id="UP000298030"/>
    </source>
</evidence>
<proteinExistence type="predicted"/>
<dbReference type="OrthoDB" id="2878542at2759"/>
<reference evidence="1 2" key="1">
    <citation type="journal article" date="2019" name="Nat. Ecol. Evol.">
        <title>Megaphylogeny resolves global patterns of mushroom evolution.</title>
        <authorList>
            <person name="Varga T."/>
            <person name="Krizsan K."/>
            <person name="Foldi C."/>
            <person name="Dima B."/>
            <person name="Sanchez-Garcia M."/>
            <person name="Sanchez-Ramirez S."/>
            <person name="Szollosi G.J."/>
            <person name="Szarkandi J.G."/>
            <person name="Papp V."/>
            <person name="Albert L."/>
            <person name="Andreopoulos W."/>
            <person name="Angelini C."/>
            <person name="Antonin V."/>
            <person name="Barry K.W."/>
            <person name="Bougher N.L."/>
            <person name="Buchanan P."/>
            <person name="Buyck B."/>
            <person name="Bense V."/>
            <person name="Catcheside P."/>
            <person name="Chovatia M."/>
            <person name="Cooper J."/>
            <person name="Damon W."/>
            <person name="Desjardin D."/>
            <person name="Finy P."/>
            <person name="Geml J."/>
            <person name="Haridas S."/>
            <person name="Hughes K."/>
            <person name="Justo A."/>
            <person name="Karasinski D."/>
            <person name="Kautmanova I."/>
            <person name="Kiss B."/>
            <person name="Kocsube S."/>
            <person name="Kotiranta H."/>
            <person name="LaButti K.M."/>
            <person name="Lechner B.E."/>
            <person name="Liimatainen K."/>
            <person name="Lipzen A."/>
            <person name="Lukacs Z."/>
            <person name="Mihaltcheva S."/>
            <person name="Morgado L.N."/>
            <person name="Niskanen T."/>
            <person name="Noordeloos M.E."/>
            <person name="Ohm R.A."/>
            <person name="Ortiz-Santana B."/>
            <person name="Ovrebo C."/>
            <person name="Racz N."/>
            <person name="Riley R."/>
            <person name="Savchenko A."/>
            <person name="Shiryaev A."/>
            <person name="Soop K."/>
            <person name="Spirin V."/>
            <person name="Szebenyi C."/>
            <person name="Tomsovsky M."/>
            <person name="Tulloss R.E."/>
            <person name="Uehling J."/>
            <person name="Grigoriev I.V."/>
            <person name="Vagvolgyi C."/>
            <person name="Papp T."/>
            <person name="Martin F.M."/>
            <person name="Miettinen O."/>
            <person name="Hibbett D.S."/>
            <person name="Nagy L.G."/>
        </authorList>
    </citation>
    <scope>NUCLEOTIDE SEQUENCE [LARGE SCALE GENOMIC DNA]</scope>
    <source>
        <strain evidence="1 2">FP101781</strain>
    </source>
</reference>
<dbReference type="Proteomes" id="UP000298030">
    <property type="component" value="Unassembled WGS sequence"/>
</dbReference>
<evidence type="ECO:0000313" key="1">
    <source>
        <dbReference type="EMBL" id="TEB29239.1"/>
    </source>
</evidence>
<name>A0A4Y7T6Q1_COPMI</name>